<comment type="similarity">
    <text evidence="1 2">Belongs to the anti-sigma-factor antagonist family.</text>
</comment>
<dbReference type="AlphaFoldDB" id="A0A1I3PRH9"/>
<dbReference type="GO" id="GO:0043856">
    <property type="term" value="F:anti-sigma factor antagonist activity"/>
    <property type="evidence" value="ECO:0007669"/>
    <property type="project" value="InterPro"/>
</dbReference>
<accession>A0A1I3PRH9</accession>
<evidence type="ECO:0000256" key="1">
    <source>
        <dbReference type="ARBA" id="ARBA00009013"/>
    </source>
</evidence>
<dbReference type="CDD" id="cd07043">
    <property type="entry name" value="STAS_anti-anti-sigma_factors"/>
    <property type="match status" value="1"/>
</dbReference>
<keyword evidence="6" id="KW-1185">Reference proteome</keyword>
<evidence type="ECO:0000313" key="5">
    <source>
        <dbReference type="EMBL" id="SFJ24022.1"/>
    </source>
</evidence>
<dbReference type="EMBL" id="FORY01000003">
    <property type="protein sequence ID" value="SFJ24022.1"/>
    <property type="molecule type" value="Genomic_DNA"/>
</dbReference>
<evidence type="ECO:0000259" key="3">
    <source>
        <dbReference type="PROSITE" id="PS50801"/>
    </source>
</evidence>
<evidence type="ECO:0000313" key="4">
    <source>
        <dbReference type="EMBL" id="MDO6457937.1"/>
    </source>
</evidence>
<dbReference type="NCBIfam" id="TIGR00377">
    <property type="entry name" value="ant_ant_sig"/>
    <property type="match status" value="1"/>
</dbReference>
<feature type="domain" description="STAS" evidence="3">
    <location>
        <begin position="21"/>
        <end position="110"/>
    </location>
</feature>
<dbReference type="InterPro" id="IPR036513">
    <property type="entry name" value="STAS_dom_sf"/>
</dbReference>
<dbReference type="PROSITE" id="PS50801">
    <property type="entry name" value="STAS"/>
    <property type="match status" value="1"/>
</dbReference>
<dbReference type="PANTHER" id="PTHR33495:SF2">
    <property type="entry name" value="ANTI-SIGMA FACTOR ANTAGONIST TM_1081-RELATED"/>
    <property type="match status" value="1"/>
</dbReference>
<dbReference type="RefSeq" id="WP_066603868.1">
    <property type="nucleotide sequence ID" value="NZ_FORY01000003.1"/>
</dbReference>
<dbReference type="Proteomes" id="UP000183299">
    <property type="component" value="Unassembled WGS sequence"/>
</dbReference>
<gene>
    <name evidence="4" type="ORF">Q4494_12665</name>
    <name evidence="5" type="ORF">SAMN04488138_10333</name>
</gene>
<dbReference type="InterPro" id="IPR003658">
    <property type="entry name" value="Anti-sigma_ant"/>
</dbReference>
<dbReference type="GeneID" id="98664137"/>
<proteinExistence type="inferred from homology"/>
<dbReference type="STRING" id="576117.SAMN04488138_10333"/>
<name>A0A1I3PRH9_9RHOB</name>
<dbReference type="Gene3D" id="3.30.750.24">
    <property type="entry name" value="STAS domain"/>
    <property type="match status" value="1"/>
</dbReference>
<organism evidence="5 6">
    <name type="scientific">Celeribacter halophilus</name>
    <dbReference type="NCBI Taxonomy" id="576117"/>
    <lineage>
        <taxon>Bacteria</taxon>
        <taxon>Pseudomonadati</taxon>
        <taxon>Pseudomonadota</taxon>
        <taxon>Alphaproteobacteria</taxon>
        <taxon>Rhodobacterales</taxon>
        <taxon>Roseobacteraceae</taxon>
        <taxon>Celeribacter</taxon>
    </lineage>
</organism>
<dbReference type="Proteomes" id="UP001169823">
    <property type="component" value="Unassembled WGS sequence"/>
</dbReference>
<reference evidence="5 6" key="1">
    <citation type="submission" date="2016-10" db="EMBL/GenBank/DDBJ databases">
        <authorList>
            <person name="de Groot N.N."/>
        </authorList>
    </citation>
    <scope>NUCLEOTIDE SEQUENCE [LARGE SCALE GENOMIC DNA]</scope>
    <source>
        <strain evidence="5 6">CGMCC 1.8891</strain>
    </source>
</reference>
<dbReference type="Pfam" id="PF01740">
    <property type="entry name" value="STAS"/>
    <property type="match status" value="1"/>
</dbReference>
<evidence type="ECO:0000256" key="2">
    <source>
        <dbReference type="RuleBase" id="RU003749"/>
    </source>
</evidence>
<reference evidence="4" key="2">
    <citation type="submission" date="2023-07" db="EMBL/GenBank/DDBJ databases">
        <title>Genome content predicts the carbon catabolic preferences of heterotrophic bacteria.</title>
        <authorList>
            <person name="Gralka M."/>
        </authorList>
    </citation>
    <scope>NUCLEOTIDE SEQUENCE</scope>
    <source>
        <strain evidence="4">I2M02</strain>
    </source>
</reference>
<dbReference type="PANTHER" id="PTHR33495">
    <property type="entry name" value="ANTI-SIGMA FACTOR ANTAGONIST TM_1081-RELATED-RELATED"/>
    <property type="match status" value="1"/>
</dbReference>
<dbReference type="SUPFAM" id="SSF52091">
    <property type="entry name" value="SpoIIaa-like"/>
    <property type="match status" value="1"/>
</dbReference>
<protein>
    <recommendedName>
        <fullName evidence="2">Anti-sigma factor antagonist</fullName>
    </recommendedName>
</protein>
<sequence>MIFTDTTDTDILIVRPGVERLTAVNAKAFKDEVITLITEGASQLVIDFKDVSFLDSSGLGALTGLLKKIGHRGDLVVCGLNDDVQQMFKICRMDRVFKSYSDSAAAVQAMNEAS</sequence>
<dbReference type="OrthoDB" id="9796076at2"/>
<evidence type="ECO:0000313" key="6">
    <source>
        <dbReference type="Proteomes" id="UP000183299"/>
    </source>
</evidence>
<dbReference type="InterPro" id="IPR002645">
    <property type="entry name" value="STAS_dom"/>
</dbReference>
<dbReference type="EMBL" id="JAUOPJ010000010">
    <property type="protein sequence ID" value="MDO6457937.1"/>
    <property type="molecule type" value="Genomic_DNA"/>
</dbReference>